<gene>
    <name evidence="2" type="ORF">AVDCRST_MAG40-2002</name>
</gene>
<protein>
    <recommendedName>
        <fullName evidence="1">PPM-type phosphatase domain-containing protein</fullName>
    </recommendedName>
</protein>
<proteinExistence type="predicted"/>
<dbReference type="PROSITE" id="PS51746">
    <property type="entry name" value="PPM_2"/>
    <property type="match status" value="1"/>
</dbReference>
<dbReference type="PANTHER" id="PTHR47992">
    <property type="entry name" value="PROTEIN PHOSPHATASE"/>
    <property type="match status" value="1"/>
</dbReference>
<dbReference type="GO" id="GO:0004722">
    <property type="term" value="F:protein serine/threonine phosphatase activity"/>
    <property type="evidence" value="ECO:0007669"/>
    <property type="project" value="InterPro"/>
</dbReference>
<evidence type="ECO:0000313" key="2">
    <source>
        <dbReference type="EMBL" id="CAA9332962.1"/>
    </source>
</evidence>
<name>A0A6J4LHE2_9BACT</name>
<dbReference type="SMART" id="SM00331">
    <property type="entry name" value="PP2C_SIG"/>
    <property type="match status" value="1"/>
</dbReference>
<dbReference type="SUPFAM" id="SSF81606">
    <property type="entry name" value="PP2C-like"/>
    <property type="match status" value="1"/>
</dbReference>
<dbReference type="AlphaFoldDB" id="A0A6J4LHE2"/>
<organism evidence="2">
    <name type="scientific">uncultured Gemmatimonadaceae bacterium</name>
    <dbReference type="NCBI Taxonomy" id="246130"/>
    <lineage>
        <taxon>Bacteria</taxon>
        <taxon>Pseudomonadati</taxon>
        <taxon>Gemmatimonadota</taxon>
        <taxon>Gemmatimonadia</taxon>
        <taxon>Gemmatimonadales</taxon>
        <taxon>Gemmatimonadaceae</taxon>
        <taxon>environmental samples</taxon>
    </lineage>
</organism>
<accession>A0A6J4LHE2</accession>
<dbReference type="SMART" id="SM00332">
    <property type="entry name" value="PP2Cc"/>
    <property type="match status" value="1"/>
</dbReference>
<dbReference type="Gene3D" id="3.60.40.10">
    <property type="entry name" value="PPM-type phosphatase domain"/>
    <property type="match status" value="1"/>
</dbReference>
<dbReference type="CDD" id="cd00143">
    <property type="entry name" value="PP2Cc"/>
    <property type="match status" value="1"/>
</dbReference>
<evidence type="ECO:0000259" key="1">
    <source>
        <dbReference type="PROSITE" id="PS51746"/>
    </source>
</evidence>
<dbReference type="InterPro" id="IPR015655">
    <property type="entry name" value="PP2C"/>
</dbReference>
<dbReference type="NCBIfam" id="NF033484">
    <property type="entry name" value="Stp1_PP2C_phos"/>
    <property type="match status" value="1"/>
</dbReference>
<dbReference type="InterPro" id="IPR001932">
    <property type="entry name" value="PPM-type_phosphatase-like_dom"/>
</dbReference>
<dbReference type="InterPro" id="IPR036457">
    <property type="entry name" value="PPM-type-like_dom_sf"/>
</dbReference>
<dbReference type="Pfam" id="PF13672">
    <property type="entry name" value="PP2C_2"/>
    <property type="match status" value="1"/>
</dbReference>
<reference evidence="2" key="1">
    <citation type="submission" date="2020-02" db="EMBL/GenBank/DDBJ databases">
        <authorList>
            <person name="Meier V. D."/>
        </authorList>
    </citation>
    <scope>NUCLEOTIDE SEQUENCE</scope>
    <source>
        <strain evidence="2">AVDCRST_MAG40</strain>
    </source>
</reference>
<feature type="domain" description="PPM-type phosphatase" evidence="1">
    <location>
        <begin position="28"/>
        <end position="265"/>
    </location>
</feature>
<dbReference type="EMBL" id="CADCTX010000612">
    <property type="protein sequence ID" value="CAA9332962.1"/>
    <property type="molecule type" value="Genomic_DNA"/>
</dbReference>
<sequence>MYVLDRAFRPQRPRLLPPTRPDKLVQLAVAARTDVGMVRAGNEDSFFADATPSRGLFVVADGMGGHAAGEVASAMAVDIVRRDLAEVEGVSDTAAPRLTEALKAANHSIFLRTVTEVDKQGMGTTASVLLIANGRYLIGQVGDSRVYLLRDGRLQQLTKDHSYVQEQVDAGFLTPEQARNHPYSNVITRCVGASESVEPDTYSGAVSPGDVFLVASDGLTGMVDDRRLGYLLSLPLEPRKIVDALIKEANARGGLDNITAIVIRIEGTDPENGRGAPQR</sequence>